<reference evidence="2 4" key="1">
    <citation type="journal article" date="2008" name="Science">
        <title>The Physcomitrella genome reveals evolutionary insights into the conquest of land by plants.</title>
        <authorList>
            <person name="Rensing S."/>
            <person name="Lang D."/>
            <person name="Zimmer A."/>
            <person name="Terry A."/>
            <person name="Salamov A."/>
            <person name="Shapiro H."/>
            <person name="Nishiyama T."/>
            <person name="Perroud P.-F."/>
            <person name="Lindquist E."/>
            <person name="Kamisugi Y."/>
            <person name="Tanahashi T."/>
            <person name="Sakakibara K."/>
            <person name="Fujita T."/>
            <person name="Oishi K."/>
            <person name="Shin-I T."/>
            <person name="Kuroki Y."/>
            <person name="Toyoda A."/>
            <person name="Suzuki Y."/>
            <person name="Hashimoto A."/>
            <person name="Yamaguchi K."/>
            <person name="Sugano A."/>
            <person name="Kohara Y."/>
            <person name="Fujiyama A."/>
            <person name="Anterola A."/>
            <person name="Aoki S."/>
            <person name="Ashton N."/>
            <person name="Barbazuk W.B."/>
            <person name="Barker E."/>
            <person name="Bennetzen J."/>
            <person name="Bezanilla M."/>
            <person name="Blankenship R."/>
            <person name="Cho S.H."/>
            <person name="Dutcher S."/>
            <person name="Estelle M."/>
            <person name="Fawcett J.A."/>
            <person name="Gundlach H."/>
            <person name="Hanada K."/>
            <person name="Heyl A."/>
            <person name="Hicks K.A."/>
            <person name="Hugh J."/>
            <person name="Lohr M."/>
            <person name="Mayer K."/>
            <person name="Melkozernov A."/>
            <person name="Murata T."/>
            <person name="Nelson D."/>
            <person name="Pils B."/>
            <person name="Prigge M."/>
            <person name="Reiss B."/>
            <person name="Renner T."/>
            <person name="Rombauts S."/>
            <person name="Rushton P."/>
            <person name="Sanderfoot A."/>
            <person name="Schween G."/>
            <person name="Shiu S.-H."/>
            <person name="Stueber K."/>
            <person name="Theodoulou F.L."/>
            <person name="Tu H."/>
            <person name="Van de Peer Y."/>
            <person name="Verrier P.J."/>
            <person name="Waters E."/>
            <person name="Wood A."/>
            <person name="Yang L."/>
            <person name="Cove D."/>
            <person name="Cuming A."/>
            <person name="Hasebe M."/>
            <person name="Lucas S."/>
            <person name="Mishler D.B."/>
            <person name="Reski R."/>
            <person name="Grigoriev I."/>
            <person name="Quatrano R.S."/>
            <person name="Boore J.L."/>
        </authorList>
    </citation>
    <scope>NUCLEOTIDE SEQUENCE [LARGE SCALE GENOMIC DNA]</scope>
    <source>
        <strain evidence="3 4">cv. Gransden 2004</strain>
    </source>
</reference>
<name>A0A2K1JQC3_PHYPA</name>
<reference evidence="3" key="3">
    <citation type="submission" date="2020-12" db="UniProtKB">
        <authorList>
            <consortium name="EnsemblPlants"/>
        </authorList>
    </citation>
    <scope>IDENTIFICATION</scope>
</reference>
<gene>
    <name evidence="2" type="ORF">PHYPA_016115</name>
</gene>
<evidence type="ECO:0000313" key="3">
    <source>
        <dbReference type="EnsemblPlants" id="Pp3c12_11050V3.1"/>
    </source>
</evidence>
<protein>
    <submittedName>
        <fullName evidence="2 3">Uncharacterized protein</fullName>
    </submittedName>
</protein>
<dbReference type="Proteomes" id="UP000006727">
    <property type="component" value="Chromosome 12"/>
</dbReference>
<keyword evidence="1" id="KW-0175">Coiled coil</keyword>
<evidence type="ECO:0000256" key="1">
    <source>
        <dbReference type="SAM" id="Coils"/>
    </source>
</evidence>
<proteinExistence type="predicted"/>
<reference evidence="2 4" key="2">
    <citation type="journal article" date="2018" name="Plant J.">
        <title>The Physcomitrella patens chromosome-scale assembly reveals moss genome structure and evolution.</title>
        <authorList>
            <person name="Lang D."/>
            <person name="Ullrich K.K."/>
            <person name="Murat F."/>
            <person name="Fuchs J."/>
            <person name="Jenkins J."/>
            <person name="Haas F.B."/>
            <person name="Piednoel M."/>
            <person name="Gundlach H."/>
            <person name="Van Bel M."/>
            <person name="Meyberg R."/>
            <person name="Vives C."/>
            <person name="Morata J."/>
            <person name="Symeonidi A."/>
            <person name="Hiss M."/>
            <person name="Muchero W."/>
            <person name="Kamisugi Y."/>
            <person name="Saleh O."/>
            <person name="Blanc G."/>
            <person name="Decker E.L."/>
            <person name="van Gessel N."/>
            <person name="Grimwood J."/>
            <person name="Hayes R.D."/>
            <person name="Graham S.W."/>
            <person name="Gunter L.E."/>
            <person name="McDaniel S.F."/>
            <person name="Hoernstein S.N.W."/>
            <person name="Larsson A."/>
            <person name="Li F.W."/>
            <person name="Perroud P.F."/>
            <person name="Phillips J."/>
            <person name="Ranjan P."/>
            <person name="Rokshar D.S."/>
            <person name="Rothfels C.J."/>
            <person name="Schneider L."/>
            <person name="Shu S."/>
            <person name="Stevenson D.W."/>
            <person name="Thummler F."/>
            <person name="Tillich M."/>
            <person name="Villarreal Aguilar J.C."/>
            <person name="Widiez T."/>
            <person name="Wong G.K."/>
            <person name="Wymore A."/>
            <person name="Zhang Y."/>
            <person name="Zimmer A.D."/>
            <person name="Quatrano R.S."/>
            <person name="Mayer K.F.X."/>
            <person name="Goodstein D."/>
            <person name="Casacuberta J.M."/>
            <person name="Vandepoele K."/>
            <person name="Reski R."/>
            <person name="Cuming A.C."/>
            <person name="Tuskan G.A."/>
            <person name="Maumus F."/>
            <person name="Salse J."/>
            <person name="Schmutz J."/>
            <person name="Rensing S.A."/>
        </authorList>
    </citation>
    <scope>NUCLEOTIDE SEQUENCE [LARGE SCALE GENOMIC DNA]</scope>
    <source>
        <strain evidence="3 4">cv. Gransden 2004</strain>
    </source>
</reference>
<evidence type="ECO:0000313" key="2">
    <source>
        <dbReference type="EMBL" id="PNR43733.1"/>
    </source>
</evidence>
<dbReference type="EMBL" id="ABEU02000012">
    <property type="protein sequence ID" value="PNR43733.1"/>
    <property type="molecule type" value="Genomic_DNA"/>
</dbReference>
<organism evidence="2">
    <name type="scientific">Physcomitrium patens</name>
    <name type="common">Spreading-leaved earth moss</name>
    <name type="synonym">Physcomitrella patens</name>
    <dbReference type="NCBI Taxonomy" id="3218"/>
    <lineage>
        <taxon>Eukaryota</taxon>
        <taxon>Viridiplantae</taxon>
        <taxon>Streptophyta</taxon>
        <taxon>Embryophyta</taxon>
        <taxon>Bryophyta</taxon>
        <taxon>Bryophytina</taxon>
        <taxon>Bryopsida</taxon>
        <taxon>Funariidae</taxon>
        <taxon>Funariales</taxon>
        <taxon>Funariaceae</taxon>
        <taxon>Physcomitrium</taxon>
    </lineage>
</organism>
<dbReference type="AlphaFoldDB" id="A0A2K1JQC3"/>
<evidence type="ECO:0000313" key="4">
    <source>
        <dbReference type="Proteomes" id="UP000006727"/>
    </source>
</evidence>
<accession>A0A2K1JQC3</accession>
<dbReference type="SUPFAM" id="SSF90257">
    <property type="entry name" value="Myosin rod fragments"/>
    <property type="match status" value="1"/>
</dbReference>
<keyword evidence="4" id="KW-1185">Reference proteome</keyword>
<sequence length="489" mass="57636">MAHSRDLMAFRAEDQTSKQLAADLAHKCKHLEIDLEKSMNAVDVAQQEILTITHEKDSIITNLKDSLRRMEEDIYAQKEQQKKIEQGWECERKMLLHTIETREWYVFPCRREDQQKVKSKEDTASRLKEEYELKFSLLQREKEESERLYREEADFCIKEALTDVRYDEEKQRELRRTLEGETADLRAMLVAMEQASNDMETRHAQSMQELTKESTSLRTELAESKEKVKEVTDALKSFQRENGQLLTEIEGLREQLNDTLSKNHESYTQIAEYRRALDVYERRLEHLKIELHDISKAREQDQQDHIRNLENAKRIWTTEKIAIILKETKQAQDRQRELADKNHSLKKKLKETNKILMALTTDHNQLMIRTREIETQLALTQPIRLVYASNQSNPFLPRAGKTLERSCSNAAWLTAEMGKLDKRQSQFLSRDQSQGFHGVIHPQRYQDSRPIIPNREYHEHQVEEESNKDGLANLMKADLGHIREEKLLG</sequence>
<dbReference type="InParanoid" id="A0A2K1JQC3"/>
<feature type="coiled-coil region" evidence="1">
    <location>
        <begin position="207"/>
        <end position="304"/>
    </location>
</feature>
<feature type="coiled-coil region" evidence="1">
    <location>
        <begin position="110"/>
        <end position="148"/>
    </location>
</feature>
<feature type="coiled-coil region" evidence="1">
    <location>
        <begin position="28"/>
        <end position="80"/>
    </location>
</feature>
<dbReference type="EnsemblPlants" id="Pp3c12_11050V3.1">
    <property type="protein sequence ID" value="Pp3c12_11050V3.1"/>
    <property type="gene ID" value="Pp3c12_11050"/>
</dbReference>
<dbReference type="Gramene" id="Pp3c12_11050V3.1">
    <property type="protein sequence ID" value="Pp3c12_11050V3.1"/>
    <property type="gene ID" value="Pp3c12_11050"/>
</dbReference>
<dbReference type="PaxDb" id="3218-PP1S391_64V6.1"/>